<reference evidence="1 2" key="1">
    <citation type="journal article" date="2014" name="Syst. Appl. Microbiol.">
        <title>Complete genomes of freshwater sulfur oxidizers Sulfuricella denitrificans skB26 and Sulfuritalea hydrogenivorans sk43H: genetic insights into the sulfur oxidation pathway of betaproteobacteria.</title>
        <authorList>
            <person name="Watanabe T."/>
            <person name="Kojima H."/>
            <person name="Fukui M."/>
        </authorList>
    </citation>
    <scope>NUCLEOTIDE SEQUENCE [LARGE SCALE GENOMIC DNA]</scope>
    <source>
        <strain evidence="1">DSM22779</strain>
    </source>
</reference>
<sequence length="219" mass="24868">MKRARSLARLNGRILHAFSQRTTTALRAALPLRLALPHLEPVLAMNVAKEVKKDSLVILRAREPALASATDWDEILPQLLQATKEIDRGFLSSVGRFPVDIVIRYEEITPIRTRRIKLLHDAARKILAARDADRRLREAMHASFSRDEFAQLLHELFRLYAEETRSLSRSVRLPGPLALLRELIAQELLNVMLRVARPLAEEIADRTLHPLAPGAHKPM</sequence>
<dbReference type="Proteomes" id="UP000031637">
    <property type="component" value="Chromosome"/>
</dbReference>
<gene>
    <name evidence="1" type="ORF">SUTH_01370</name>
</gene>
<dbReference type="RefSeq" id="WP_041098110.1">
    <property type="nucleotide sequence ID" value="NZ_AP012547.1"/>
</dbReference>
<accession>W0SEG5</accession>
<evidence type="ECO:0000313" key="2">
    <source>
        <dbReference type="Proteomes" id="UP000031637"/>
    </source>
</evidence>
<protein>
    <submittedName>
        <fullName evidence="1">Uncharacterized protein</fullName>
    </submittedName>
</protein>
<dbReference type="OrthoDB" id="9182061at2"/>
<proteinExistence type="predicted"/>
<dbReference type="HOGENOM" id="CLU_1260919_0_0_4"/>
<dbReference type="EMBL" id="AP012547">
    <property type="protein sequence ID" value="BAO29170.1"/>
    <property type="molecule type" value="Genomic_DNA"/>
</dbReference>
<evidence type="ECO:0000313" key="1">
    <source>
        <dbReference type="EMBL" id="BAO29170.1"/>
    </source>
</evidence>
<dbReference type="KEGG" id="shd:SUTH_01370"/>
<dbReference type="STRING" id="1223802.SUTH_01370"/>
<name>W0SEG5_9PROT</name>
<organism evidence="1 2">
    <name type="scientific">Sulfuritalea hydrogenivorans sk43H</name>
    <dbReference type="NCBI Taxonomy" id="1223802"/>
    <lineage>
        <taxon>Bacteria</taxon>
        <taxon>Pseudomonadati</taxon>
        <taxon>Pseudomonadota</taxon>
        <taxon>Betaproteobacteria</taxon>
        <taxon>Nitrosomonadales</taxon>
        <taxon>Sterolibacteriaceae</taxon>
        <taxon>Sulfuritalea</taxon>
    </lineage>
</organism>
<keyword evidence="2" id="KW-1185">Reference proteome</keyword>
<dbReference type="AlphaFoldDB" id="W0SEG5"/>